<keyword evidence="2" id="KW-1185">Reference proteome</keyword>
<organism evidence="1 2">
    <name type="scientific">Sporosarcina saromensis</name>
    <dbReference type="NCBI Taxonomy" id="359365"/>
    <lineage>
        <taxon>Bacteria</taxon>
        <taxon>Bacillati</taxon>
        <taxon>Bacillota</taxon>
        <taxon>Bacilli</taxon>
        <taxon>Bacillales</taxon>
        <taxon>Caryophanaceae</taxon>
        <taxon>Sporosarcina</taxon>
    </lineage>
</organism>
<evidence type="ECO:0000313" key="2">
    <source>
        <dbReference type="Proteomes" id="UP001282284"/>
    </source>
</evidence>
<dbReference type="RefSeq" id="WP_317943327.1">
    <property type="nucleotide sequence ID" value="NZ_JAUBDI010000006.1"/>
</dbReference>
<reference evidence="1 2" key="1">
    <citation type="submission" date="2023-06" db="EMBL/GenBank/DDBJ databases">
        <title>Sporosarcina sp. nov., isolated from Korean traditional fermented seafood 'Jeotgal'.</title>
        <authorList>
            <person name="Yang A.I."/>
            <person name="Shin N.-R."/>
        </authorList>
    </citation>
    <scope>NUCLEOTIDE SEQUENCE [LARGE SCALE GENOMIC DNA]</scope>
    <source>
        <strain evidence="1 2">KCTC13119</strain>
    </source>
</reference>
<gene>
    <name evidence="1" type="ORF">QT711_08150</name>
</gene>
<proteinExistence type="predicted"/>
<comment type="caution">
    <text evidence="1">The sequence shown here is derived from an EMBL/GenBank/DDBJ whole genome shotgun (WGS) entry which is preliminary data.</text>
</comment>
<evidence type="ECO:0000313" key="1">
    <source>
        <dbReference type="EMBL" id="MDW0113156.1"/>
    </source>
</evidence>
<sequence length="158" mass="18044">MKGWQKVGLILFFLIAFSSFLVRYGAQEEPVRTFKISDNVTLEIYKEDASYLPVVKEKKFLTTKKTTHSPLYQNHTGVYFDYSLFTIGGFDYILGAVQNSEVAKVRVKTSAVQVEHRVEDEFFILAIPDDGEPGIAHPTVELQQGEIVEYPFTIQRTK</sequence>
<protein>
    <recommendedName>
        <fullName evidence="3">PrcB C-terminal domain-containing protein</fullName>
    </recommendedName>
</protein>
<dbReference type="Proteomes" id="UP001282284">
    <property type="component" value="Unassembled WGS sequence"/>
</dbReference>
<evidence type="ECO:0008006" key="3">
    <source>
        <dbReference type="Google" id="ProtNLM"/>
    </source>
</evidence>
<name>A0ABU4G8B5_9BACL</name>
<accession>A0ABU4G8B5</accession>
<dbReference type="EMBL" id="JAUBDI010000006">
    <property type="protein sequence ID" value="MDW0113156.1"/>
    <property type="molecule type" value="Genomic_DNA"/>
</dbReference>